<organism evidence="2 3">
    <name type="scientific">Pyronema omphalodes (strain CBS 100304)</name>
    <name type="common">Pyronema confluens</name>
    <dbReference type="NCBI Taxonomy" id="1076935"/>
    <lineage>
        <taxon>Eukaryota</taxon>
        <taxon>Fungi</taxon>
        <taxon>Dikarya</taxon>
        <taxon>Ascomycota</taxon>
        <taxon>Pezizomycotina</taxon>
        <taxon>Pezizomycetes</taxon>
        <taxon>Pezizales</taxon>
        <taxon>Pyronemataceae</taxon>
        <taxon>Pyronema</taxon>
    </lineage>
</organism>
<evidence type="ECO:0000256" key="1">
    <source>
        <dbReference type="SAM" id="SignalP"/>
    </source>
</evidence>
<dbReference type="Proteomes" id="UP000018144">
    <property type="component" value="Unassembled WGS sequence"/>
</dbReference>
<keyword evidence="3" id="KW-1185">Reference proteome</keyword>
<dbReference type="OrthoDB" id="10344063at2759"/>
<reference evidence="2 3" key="1">
    <citation type="journal article" date="2013" name="PLoS Genet.">
        <title>The genome and development-dependent transcriptomes of Pyronema confluens: a window into fungal evolution.</title>
        <authorList>
            <person name="Traeger S."/>
            <person name="Altegoer F."/>
            <person name="Freitag M."/>
            <person name="Gabaldon T."/>
            <person name="Kempken F."/>
            <person name="Kumar A."/>
            <person name="Marcet-Houben M."/>
            <person name="Poggeler S."/>
            <person name="Stajich J.E."/>
            <person name="Nowrousian M."/>
        </authorList>
    </citation>
    <scope>NUCLEOTIDE SEQUENCE [LARGE SCALE GENOMIC DNA]</scope>
    <source>
        <strain evidence="3">CBS 100304</strain>
        <tissue evidence="2">Vegetative mycelium</tissue>
    </source>
</reference>
<feature type="signal peptide" evidence="1">
    <location>
        <begin position="1"/>
        <end position="20"/>
    </location>
</feature>
<dbReference type="AlphaFoldDB" id="U4L918"/>
<evidence type="ECO:0000313" key="2">
    <source>
        <dbReference type="EMBL" id="CCX06619.1"/>
    </source>
</evidence>
<accession>U4L918</accession>
<sequence>MKIFSIALLAALGATAMTSALPQSKSLEIRDETDYNGDLADKQCLWSRCTIGGKIDCRPGYVDSGKRRTCGRAMMVKILCCPT</sequence>
<dbReference type="EMBL" id="HF935302">
    <property type="protein sequence ID" value="CCX06619.1"/>
    <property type="molecule type" value="Genomic_DNA"/>
</dbReference>
<protein>
    <submittedName>
        <fullName evidence="2">Uncharacterized protein</fullName>
    </submittedName>
</protein>
<proteinExistence type="predicted"/>
<feature type="chain" id="PRO_5004651218" evidence="1">
    <location>
        <begin position="21"/>
        <end position="83"/>
    </location>
</feature>
<name>U4L918_PYROM</name>
<gene>
    <name evidence="2" type="ORF">PCON_06206</name>
</gene>
<keyword evidence="1" id="KW-0732">Signal</keyword>
<evidence type="ECO:0000313" key="3">
    <source>
        <dbReference type="Proteomes" id="UP000018144"/>
    </source>
</evidence>